<feature type="transmembrane region" description="Helical" evidence="9">
    <location>
        <begin position="36"/>
        <end position="56"/>
    </location>
</feature>
<sequence length="314" mass="33352">MVVAEVIQFSFNVLFRASIYVLVAIGLSIIFGSLQYVNMAHGALYLFGAYLGYVIAGTNQYSDGILAGMGQFGLDAGFVAALVVVPIVVFLAGVVMEHFLAKPFYDRPLLDQLLVTFGILLVFQEVVGEIFGKSSLLYPRPDWLLGAFELPGIGVPPGFESVSTVRVIAVLLTLVLIGVIVAFYRYTNYGLAVRAGTEDTEMTRLLGIRVDRPFLLIFAIGAAYAGIGGLLGGFQFGFSYQSGVEIIIPALVIVIMGGVGSLRGTILASLLAGLSVAVVGVFVPSMSTASIYVLAIIVLAFRPNGLFESEAIAQ</sequence>
<feature type="transmembrane region" description="Helical" evidence="9">
    <location>
        <begin position="214"/>
        <end position="234"/>
    </location>
</feature>
<dbReference type="InterPro" id="IPR001851">
    <property type="entry name" value="ABC_transp_permease"/>
</dbReference>
<gene>
    <name evidence="10" type="ORF">OS889_12185</name>
</gene>
<evidence type="ECO:0000256" key="1">
    <source>
        <dbReference type="ARBA" id="ARBA00004651"/>
    </source>
</evidence>
<keyword evidence="6 9" id="KW-1133">Transmembrane helix</keyword>
<feature type="transmembrane region" description="Helical" evidence="9">
    <location>
        <begin position="6"/>
        <end position="29"/>
    </location>
</feature>
<dbReference type="Pfam" id="PF02653">
    <property type="entry name" value="BPD_transp_2"/>
    <property type="match status" value="1"/>
</dbReference>
<keyword evidence="11" id="KW-1185">Reference proteome</keyword>
<evidence type="ECO:0000256" key="7">
    <source>
        <dbReference type="ARBA" id="ARBA00023136"/>
    </source>
</evidence>
<dbReference type="RefSeq" id="WP_372390134.1">
    <property type="nucleotide sequence ID" value="NZ_JBGNYA010000001.1"/>
</dbReference>
<feature type="transmembrane region" description="Helical" evidence="9">
    <location>
        <begin position="165"/>
        <end position="184"/>
    </location>
</feature>
<evidence type="ECO:0000313" key="11">
    <source>
        <dbReference type="Proteomes" id="UP001570511"/>
    </source>
</evidence>
<evidence type="ECO:0000256" key="3">
    <source>
        <dbReference type="ARBA" id="ARBA00022475"/>
    </source>
</evidence>
<evidence type="ECO:0000256" key="9">
    <source>
        <dbReference type="SAM" id="Phobius"/>
    </source>
</evidence>
<dbReference type="AlphaFoldDB" id="A0ABD5MFM8"/>
<keyword evidence="4 9" id="KW-0812">Transmembrane</keyword>
<comment type="caution">
    <text evidence="10">The sequence shown here is derived from an EMBL/GenBank/DDBJ whole genome shotgun (WGS) entry which is preliminary data.</text>
</comment>
<organism evidence="10 11">
    <name type="scientific">Halobellus rubicundus</name>
    <dbReference type="NCBI Taxonomy" id="2996466"/>
    <lineage>
        <taxon>Archaea</taxon>
        <taxon>Methanobacteriati</taxon>
        <taxon>Methanobacteriota</taxon>
        <taxon>Stenosarchaea group</taxon>
        <taxon>Halobacteria</taxon>
        <taxon>Halobacteriales</taxon>
        <taxon>Haloferacaceae</taxon>
        <taxon>Halobellus</taxon>
    </lineage>
</organism>
<name>A0ABD5MFM8_9EURY</name>
<keyword evidence="2" id="KW-0813">Transport</keyword>
<dbReference type="PANTHER" id="PTHR11795:SF442">
    <property type="entry name" value="ABC TRANSPORTER ATP-BINDING PROTEIN"/>
    <property type="match status" value="1"/>
</dbReference>
<keyword evidence="3" id="KW-1003">Cell membrane</keyword>
<evidence type="ECO:0000256" key="8">
    <source>
        <dbReference type="ARBA" id="ARBA00037998"/>
    </source>
</evidence>
<feature type="transmembrane region" description="Helical" evidence="9">
    <location>
        <begin position="76"/>
        <end position="101"/>
    </location>
</feature>
<accession>A0ABD5MFM8</accession>
<dbReference type="Proteomes" id="UP001570511">
    <property type="component" value="Unassembled WGS sequence"/>
</dbReference>
<dbReference type="CDD" id="cd06582">
    <property type="entry name" value="TM_PBP1_LivH_like"/>
    <property type="match status" value="1"/>
</dbReference>
<evidence type="ECO:0000256" key="6">
    <source>
        <dbReference type="ARBA" id="ARBA00022989"/>
    </source>
</evidence>
<evidence type="ECO:0000256" key="2">
    <source>
        <dbReference type="ARBA" id="ARBA00022448"/>
    </source>
</evidence>
<keyword evidence="7 9" id="KW-0472">Membrane</keyword>
<dbReference type="EMBL" id="JBGNYA010000001">
    <property type="protein sequence ID" value="MFA1611763.1"/>
    <property type="molecule type" value="Genomic_DNA"/>
</dbReference>
<proteinExistence type="inferred from homology"/>
<dbReference type="GO" id="GO:0006865">
    <property type="term" value="P:amino acid transport"/>
    <property type="evidence" value="ECO:0007669"/>
    <property type="project" value="UniProtKB-KW"/>
</dbReference>
<comment type="subcellular location">
    <subcellularLocation>
        <location evidence="1">Cell membrane</location>
        <topology evidence="1">Multi-pass membrane protein</topology>
    </subcellularLocation>
</comment>
<dbReference type="GO" id="GO:0005886">
    <property type="term" value="C:plasma membrane"/>
    <property type="evidence" value="ECO:0007669"/>
    <property type="project" value="UniProtKB-SubCell"/>
</dbReference>
<feature type="transmembrane region" description="Helical" evidence="9">
    <location>
        <begin position="240"/>
        <end position="259"/>
    </location>
</feature>
<protein>
    <submittedName>
        <fullName evidence="10">Branched-chain amino acid ABC transporter permease</fullName>
    </submittedName>
</protein>
<dbReference type="PANTHER" id="PTHR11795">
    <property type="entry name" value="BRANCHED-CHAIN AMINO ACID TRANSPORT SYSTEM PERMEASE PROTEIN LIVH"/>
    <property type="match status" value="1"/>
</dbReference>
<evidence type="ECO:0000313" key="10">
    <source>
        <dbReference type="EMBL" id="MFA1611763.1"/>
    </source>
</evidence>
<evidence type="ECO:0000256" key="5">
    <source>
        <dbReference type="ARBA" id="ARBA00022970"/>
    </source>
</evidence>
<evidence type="ECO:0000256" key="4">
    <source>
        <dbReference type="ARBA" id="ARBA00022692"/>
    </source>
</evidence>
<keyword evidence="5" id="KW-0029">Amino-acid transport</keyword>
<reference evidence="10 11" key="1">
    <citation type="submission" date="2024-08" db="EMBL/GenBank/DDBJ databases">
        <title>Halobellus sp. MBLA0158 whole genome sequence.</title>
        <authorList>
            <person name="Hwang C.Y."/>
            <person name="Cho E.-S."/>
            <person name="Seo M.-J."/>
        </authorList>
    </citation>
    <scope>NUCLEOTIDE SEQUENCE [LARGE SCALE GENOMIC DNA]</scope>
    <source>
        <strain evidence="10 11">MBLA0158</strain>
    </source>
</reference>
<feature type="transmembrane region" description="Helical" evidence="9">
    <location>
        <begin position="113"/>
        <end position="132"/>
    </location>
</feature>
<dbReference type="InterPro" id="IPR052157">
    <property type="entry name" value="BCAA_transport_permease"/>
</dbReference>
<comment type="similarity">
    <text evidence="8">Belongs to the binding-protein-dependent transport system permease family. LivHM subfamily.</text>
</comment>